<feature type="region of interest" description="Disordered" evidence="7">
    <location>
        <begin position="1"/>
        <end position="21"/>
    </location>
</feature>
<dbReference type="GO" id="GO:0042742">
    <property type="term" value="P:defense response to bacterium"/>
    <property type="evidence" value="ECO:0007669"/>
    <property type="project" value="UniProtKB-KW"/>
</dbReference>
<evidence type="ECO:0000256" key="7">
    <source>
        <dbReference type="SAM" id="MobiDB-lite"/>
    </source>
</evidence>
<dbReference type="InterPro" id="IPR036505">
    <property type="entry name" value="Amidase/PGRP_sf"/>
</dbReference>
<dbReference type="GO" id="GO:0001897">
    <property type="term" value="P:symbiont-mediated cytolysis of host cell"/>
    <property type="evidence" value="ECO:0007669"/>
    <property type="project" value="UniProtKB-ARBA"/>
</dbReference>
<dbReference type="InterPro" id="IPR002502">
    <property type="entry name" value="Amidase_domain"/>
</dbReference>
<dbReference type="GO" id="GO:0071555">
    <property type="term" value="P:cell wall organization"/>
    <property type="evidence" value="ECO:0007669"/>
    <property type="project" value="UniProtKB-KW"/>
</dbReference>
<name>A0A8S5PT79_9CAUD</name>
<keyword evidence="3" id="KW-0929">Antimicrobial</keyword>
<keyword evidence="4" id="KW-0081">Bacteriolytic enzyme</keyword>
<dbReference type="InterPro" id="IPR051206">
    <property type="entry name" value="NAMLAA_amidase_2"/>
</dbReference>
<accession>A0A8S5PT79</accession>
<evidence type="ECO:0000259" key="8">
    <source>
        <dbReference type="SMART" id="SM00644"/>
    </source>
</evidence>
<proteinExistence type="predicted"/>
<evidence type="ECO:0000256" key="6">
    <source>
        <dbReference type="ARBA" id="ARBA00023316"/>
    </source>
</evidence>
<dbReference type="EMBL" id="BK015507">
    <property type="protein sequence ID" value="DAE10278.1"/>
    <property type="molecule type" value="Genomic_DNA"/>
</dbReference>
<evidence type="ECO:0000256" key="5">
    <source>
        <dbReference type="ARBA" id="ARBA00022801"/>
    </source>
</evidence>
<evidence type="ECO:0000313" key="9">
    <source>
        <dbReference type="EMBL" id="DAE10278.1"/>
    </source>
</evidence>
<evidence type="ECO:0000256" key="4">
    <source>
        <dbReference type="ARBA" id="ARBA00022638"/>
    </source>
</evidence>
<reference evidence="9" key="1">
    <citation type="journal article" date="2021" name="Proc. Natl. Acad. Sci. U.S.A.">
        <title>A Catalog of Tens of Thousands of Viruses from Human Metagenomes Reveals Hidden Associations with Chronic Diseases.</title>
        <authorList>
            <person name="Tisza M.J."/>
            <person name="Buck C.B."/>
        </authorList>
    </citation>
    <scope>NUCLEOTIDE SEQUENCE</scope>
    <source>
        <strain evidence="9">Ct3es5</strain>
    </source>
</reference>
<dbReference type="Gene3D" id="3.40.80.10">
    <property type="entry name" value="Peptidoglycan recognition protein-like"/>
    <property type="match status" value="1"/>
</dbReference>
<dbReference type="GO" id="GO:0009253">
    <property type="term" value="P:peptidoglycan catabolic process"/>
    <property type="evidence" value="ECO:0007669"/>
    <property type="project" value="InterPro"/>
</dbReference>
<feature type="compositionally biased region" description="Low complexity" evidence="7">
    <location>
        <begin position="188"/>
        <end position="199"/>
    </location>
</feature>
<feature type="domain" description="N-acetylmuramoyl-L-alanine amidase" evidence="8">
    <location>
        <begin position="13"/>
        <end position="159"/>
    </location>
</feature>
<feature type="region of interest" description="Disordered" evidence="7">
    <location>
        <begin position="176"/>
        <end position="199"/>
    </location>
</feature>
<dbReference type="GO" id="GO:0009254">
    <property type="term" value="P:peptidoglycan turnover"/>
    <property type="evidence" value="ECO:0007669"/>
    <property type="project" value="TreeGrafter"/>
</dbReference>
<dbReference type="PANTHER" id="PTHR30417">
    <property type="entry name" value="N-ACETYLMURAMOYL-L-ALANINE AMIDASE AMID"/>
    <property type="match status" value="1"/>
</dbReference>
<evidence type="ECO:0000256" key="1">
    <source>
        <dbReference type="ARBA" id="ARBA00001561"/>
    </source>
</evidence>
<sequence>MSNSNLVTVTQISPNKNSPRNHTIDRITIHCFVGQVTAKRGCEVFQPTSKQASCNYVVGYDGSIGLCVEEKDRSWCSSNSANDHRAVTIETASETVAPYKVTDKAYNALLDLVTDICKRNGKTKILWFGDKDKTLAYTPKAGEMVMTVHRWFANKSCPGDYLYNLHDEIAAEVNRRLSGGTSGGGGETTTPSTGNATTGGAVATVEPYLVRVTVSDLYIRKGPGTNYGKNGFIKPGVYTIVAESTGTGATKWGKLKSGAGWISLDYAKPV</sequence>
<dbReference type="PANTHER" id="PTHR30417:SF1">
    <property type="entry name" value="N-ACETYLMURAMOYL-L-ALANINE AMIDASE AMID"/>
    <property type="match status" value="1"/>
</dbReference>
<evidence type="ECO:0000256" key="3">
    <source>
        <dbReference type="ARBA" id="ARBA00022529"/>
    </source>
</evidence>
<dbReference type="EC" id="3.5.1.28" evidence="2"/>
<dbReference type="Pfam" id="PF01510">
    <property type="entry name" value="Amidase_2"/>
    <property type="match status" value="1"/>
</dbReference>
<organism evidence="9">
    <name type="scientific">Siphoviridae sp. ct3es5</name>
    <dbReference type="NCBI Taxonomy" id="2825322"/>
    <lineage>
        <taxon>Viruses</taxon>
        <taxon>Duplodnaviria</taxon>
        <taxon>Heunggongvirae</taxon>
        <taxon>Uroviricota</taxon>
        <taxon>Caudoviricetes</taxon>
    </lineage>
</organism>
<dbReference type="SMART" id="SM00644">
    <property type="entry name" value="Ami_2"/>
    <property type="match status" value="1"/>
</dbReference>
<keyword evidence="5" id="KW-0378">Hydrolase</keyword>
<protein>
    <recommendedName>
        <fullName evidence="2">N-acetylmuramoyl-L-alanine amidase</fullName>
        <ecNumber evidence="2">3.5.1.28</ecNumber>
    </recommendedName>
</protein>
<comment type="catalytic activity">
    <reaction evidence="1">
        <text>Hydrolyzes the link between N-acetylmuramoyl residues and L-amino acid residues in certain cell-wall glycopeptides.</text>
        <dbReference type="EC" id="3.5.1.28"/>
    </reaction>
</comment>
<dbReference type="SUPFAM" id="SSF55846">
    <property type="entry name" value="N-acetylmuramoyl-L-alanine amidase-like"/>
    <property type="match status" value="1"/>
</dbReference>
<dbReference type="GO" id="GO:0008745">
    <property type="term" value="F:N-acetylmuramoyl-L-alanine amidase activity"/>
    <property type="evidence" value="ECO:0007669"/>
    <property type="project" value="UniProtKB-EC"/>
</dbReference>
<evidence type="ECO:0000256" key="2">
    <source>
        <dbReference type="ARBA" id="ARBA00011901"/>
    </source>
</evidence>
<keyword evidence="6" id="KW-0961">Cell wall biogenesis/degradation</keyword>